<dbReference type="Proteomes" id="UP000199170">
    <property type="component" value="Unassembled WGS sequence"/>
</dbReference>
<protein>
    <submittedName>
        <fullName evidence="1">Uncharacterized protein</fullName>
    </submittedName>
</protein>
<sequence>MLPLVARFPLFECPFELLEALFVVIETGLLFEIDAEQRRQQRILVVQQSARVGVLAGVLEQPAEARLVATPPSAIASHPRTRSSSRSR</sequence>
<evidence type="ECO:0000313" key="1">
    <source>
        <dbReference type="EMBL" id="SDY16313.1"/>
    </source>
</evidence>
<accession>A0A1H3HLD0</accession>
<dbReference type="EMBL" id="FNPB01000007">
    <property type="protein sequence ID" value="SDY16313.1"/>
    <property type="molecule type" value="Genomic_DNA"/>
</dbReference>
<gene>
    <name evidence="1" type="ORF">SAMN04487946_107157</name>
</gene>
<dbReference type="AlphaFoldDB" id="A0A1H3HLD0"/>
<keyword evidence="2" id="KW-1185">Reference proteome</keyword>
<organism evidence="1 2">
    <name type="scientific">Halobellus clavatus</name>
    <dbReference type="NCBI Taxonomy" id="660517"/>
    <lineage>
        <taxon>Archaea</taxon>
        <taxon>Methanobacteriati</taxon>
        <taxon>Methanobacteriota</taxon>
        <taxon>Stenosarchaea group</taxon>
        <taxon>Halobacteria</taxon>
        <taxon>Halobacteriales</taxon>
        <taxon>Haloferacaceae</taxon>
        <taxon>Halobellus</taxon>
    </lineage>
</organism>
<dbReference type="STRING" id="660517.SAMN04487946_107157"/>
<proteinExistence type="predicted"/>
<evidence type="ECO:0000313" key="2">
    <source>
        <dbReference type="Proteomes" id="UP000199170"/>
    </source>
</evidence>
<reference evidence="2" key="1">
    <citation type="submission" date="2016-10" db="EMBL/GenBank/DDBJ databases">
        <authorList>
            <person name="Varghese N."/>
            <person name="Submissions S."/>
        </authorList>
    </citation>
    <scope>NUCLEOTIDE SEQUENCE [LARGE SCALE GENOMIC DNA]</scope>
    <source>
        <strain evidence="2">CGMCC 1.10118</strain>
    </source>
</reference>
<name>A0A1H3HLD0_9EURY</name>